<proteinExistence type="predicted"/>
<evidence type="ECO:0000313" key="2">
    <source>
        <dbReference type="Proteomes" id="UP000431264"/>
    </source>
</evidence>
<dbReference type="OrthoDB" id="1443487at2"/>
<gene>
    <name evidence="1" type="ORF">GOQ30_04960</name>
</gene>
<protein>
    <submittedName>
        <fullName evidence="1">Uncharacterized protein</fullName>
    </submittedName>
</protein>
<dbReference type="EMBL" id="WQLW01000002">
    <property type="protein sequence ID" value="MVO08513.1"/>
    <property type="molecule type" value="Genomic_DNA"/>
</dbReference>
<dbReference type="Proteomes" id="UP000431264">
    <property type="component" value="Unassembled WGS sequence"/>
</dbReference>
<keyword evidence="2" id="KW-1185">Reference proteome</keyword>
<evidence type="ECO:0000313" key="1">
    <source>
        <dbReference type="EMBL" id="MVO08513.1"/>
    </source>
</evidence>
<name>A0A6I4IFJ2_9FLAO</name>
<reference evidence="2" key="1">
    <citation type="submission" date="2019-05" db="EMBL/GenBank/DDBJ databases">
        <title>Flavobacterium profundi sp. nov., isolated from a deep-sea seamount.</title>
        <authorList>
            <person name="Zhang D.-C."/>
        </authorList>
    </citation>
    <scope>NUCLEOTIDE SEQUENCE [LARGE SCALE GENOMIC DNA]</scope>
    <source>
        <strain evidence="2">TP390</strain>
    </source>
</reference>
<organism evidence="1 2">
    <name type="scientific">Flavobacterium profundi</name>
    <dbReference type="NCBI Taxonomy" id="1774945"/>
    <lineage>
        <taxon>Bacteria</taxon>
        <taxon>Pseudomonadati</taxon>
        <taxon>Bacteroidota</taxon>
        <taxon>Flavobacteriia</taxon>
        <taxon>Flavobacteriales</taxon>
        <taxon>Flavobacteriaceae</taxon>
        <taxon>Flavobacterium</taxon>
    </lineage>
</organism>
<dbReference type="RefSeq" id="WP_140996898.1">
    <property type="nucleotide sequence ID" value="NZ_VDCZ01000002.1"/>
</dbReference>
<comment type="caution">
    <text evidence="1">The sequence shown here is derived from an EMBL/GenBank/DDBJ whole genome shotgun (WGS) entry which is preliminary data.</text>
</comment>
<dbReference type="AlphaFoldDB" id="A0A6I4IFJ2"/>
<sequence length="127" mass="14485">MKRIDENQLLDEKIRLLEIKRNQDFEVLRNQFNDTVDSLKPVNIVKETIADFKKSKEIKSSLLETTLGIAGGYLTRKMMIGKSAGTLKKISATIVQYLVSNFITNKAEQITSKEKEDKLEPSPIQQN</sequence>
<accession>A0A6I4IFJ2</accession>